<comment type="caution">
    <text evidence="2">The sequence shown here is derived from an EMBL/GenBank/DDBJ whole genome shotgun (WGS) entry which is preliminary data.</text>
</comment>
<dbReference type="AlphaFoldDB" id="A0A177MM53"/>
<evidence type="ECO:0000256" key="1">
    <source>
        <dbReference type="SAM" id="Phobius"/>
    </source>
</evidence>
<dbReference type="RefSeq" id="WP_064036161.1">
    <property type="nucleotide sequence ID" value="NZ_LUUH01000038.1"/>
</dbReference>
<reference evidence="2 3" key="1">
    <citation type="submission" date="2016-03" db="EMBL/GenBank/DDBJ databases">
        <authorList>
            <person name="Ploux O."/>
        </authorList>
    </citation>
    <scope>NUCLEOTIDE SEQUENCE [LARGE SCALE GENOMIC DNA]</scope>
    <source>
        <strain evidence="2 3">R-45371</strain>
    </source>
</reference>
<keyword evidence="1" id="KW-1133">Transmembrane helix</keyword>
<dbReference type="Proteomes" id="UP000077763">
    <property type="component" value="Unassembled WGS sequence"/>
</dbReference>
<feature type="transmembrane region" description="Helical" evidence="1">
    <location>
        <begin position="6"/>
        <end position="30"/>
    </location>
</feature>
<gene>
    <name evidence="2" type="ORF">A1353_09980</name>
</gene>
<evidence type="ECO:0000313" key="2">
    <source>
        <dbReference type="EMBL" id="OAI06010.1"/>
    </source>
</evidence>
<dbReference type="EMBL" id="LUUH01000038">
    <property type="protein sequence ID" value="OAI06010.1"/>
    <property type="molecule type" value="Genomic_DNA"/>
</dbReference>
<accession>A0A177MM53</accession>
<evidence type="ECO:0000313" key="3">
    <source>
        <dbReference type="Proteomes" id="UP000077763"/>
    </source>
</evidence>
<proteinExistence type="predicted"/>
<sequence>MSEVLWVGLIMLIVAACAFAPLGCMLSAYAKSSKSAGASKAVAGDAGDSGRGLPEDSILKRHFLTQLQSEIEATLFPRPTDSMLQRHYDSLVAAKVENRLQLIGK</sequence>
<keyword evidence="1" id="KW-0812">Transmembrane</keyword>
<organism evidence="2 3">
    <name type="scientific">Methylomonas methanica</name>
    <dbReference type="NCBI Taxonomy" id="421"/>
    <lineage>
        <taxon>Bacteria</taxon>
        <taxon>Pseudomonadati</taxon>
        <taxon>Pseudomonadota</taxon>
        <taxon>Gammaproteobacteria</taxon>
        <taxon>Methylococcales</taxon>
        <taxon>Methylococcaceae</taxon>
        <taxon>Methylomonas</taxon>
    </lineage>
</organism>
<name>A0A177MM53_METMH</name>
<protein>
    <submittedName>
        <fullName evidence="2">Uncharacterized protein</fullName>
    </submittedName>
</protein>
<keyword evidence="1" id="KW-0472">Membrane</keyword>